<dbReference type="Proteomes" id="UP001487740">
    <property type="component" value="Unassembled WGS sequence"/>
</dbReference>
<sequence>MEQYNYRIVHRPGRVHNNADALSRRPCEASCSHCTAREPSPCEASSPGAPGVLDTVCRRLRVPANTAECNERWRVAQRSDPDLAPVVRWLEASDERPSWQVVAAESPAAKCLEDWDVKLPAMLMAYRSAVHEATDHSPSQLMFGRELRLPIDLATGRPPDVDLPTVTSGFAAALQERFAEEIDESPETAVTTPSEPEEAEAEESGVGDGRDSEPAEEPQPTRPRRDRRRPRRYDDFVLIDSEGEI</sequence>
<accession>A0AAW0V2H8</accession>
<protein>
    <submittedName>
        <fullName evidence="2">Uncharacterized protein</fullName>
    </submittedName>
</protein>
<reference evidence="2 3" key="1">
    <citation type="submission" date="2023-03" db="EMBL/GenBank/DDBJ databases">
        <title>High-quality genome of Scylla paramamosain provides insights in environmental adaptation.</title>
        <authorList>
            <person name="Zhang L."/>
        </authorList>
    </citation>
    <scope>NUCLEOTIDE SEQUENCE [LARGE SCALE GENOMIC DNA]</scope>
    <source>
        <strain evidence="2">LZ_2023a</strain>
        <tissue evidence="2">Muscle</tissue>
    </source>
</reference>
<dbReference type="GO" id="GO:0003676">
    <property type="term" value="F:nucleic acid binding"/>
    <property type="evidence" value="ECO:0007669"/>
    <property type="project" value="InterPro"/>
</dbReference>
<dbReference type="EMBL" id="JARAKH010000002">
    <property type="protein sequence ID" value="KAK8406396.1"/>
    <property type="molecule type" value="Genomic_DNA"/>
</dbReference>
<organism evidence="2 3">
    <name type="scientific">Scylla paramamosain</name>
    <name type="common">Mud crab</name>
    <dbReference type="NCBI Taxonomy" id="85552"/>
    <lineage>
        <taxon>Eukaryota</taxon>
        <taxon>Metazoa</taxon>
        <taxon>Ecdysozoa</taxon>
        <taxon>Arthropoda</taxon>
        <taxon>Crustacea</taxon>
        <taxon>Multicrustacea</taxon>
        <taxon>Malacostraca</taxon>
        <taxon>Eumalacostraca</taxon>
        <taxon>Eucarida</taxon>
        <taxon>Decapoda</taxon>
        <taxon>Pleocyemata</taxon>
        <taxon>Brachyura</taxon>
        <taxon>Eubrachyura</taxon>
        <taxon>Portunoidea</taxon>
        <taxon>Portunidae</taxon>
        <taxon>Portuninae</taxon>
        <taxon>Scylla</taxon>
    </lineage>
</organism>
<dbReference type="Gene3D" id="3.30.420.10">
    <property type="entry name" value="Ribonuclease H-like superfamily/Ribonuclease H"/>
    <property type="match status" value="1"/>
</dbReference>
<dbReference type="AlphaFoldDB" id="A0AAW0V2H8"/>
<comment type="caution">
    <text evidence="2">The sequence shown here is derived from an EMBL/GenBank/DDBJ whole genome shotgun (WGS) entry which is preliminary data.</text>
</comment>
<feature type="compositionally biased region" description="Acidic residues" evidence="1">
    <location>
        <begin position="195"/>
        <end position="205"/>
    </location>
</feature>
<evidence type="ECO:0000256" key="1">
    <source>
        <dbReference type="SAM" id="MobiDB-lite"/>
    </source>
</evidence>
<feature type="compositionally biased region" description="Basic residues" evidence="1">
    <location>
        <begin position="222"/>
        <end position="231"/>
    </location>
</feature>
<evidence type="ECO:0000313" key="2">
    <source>
        <dbReference type="EMBL" id="KAK8406396.1"/>
    </source>
</evidence>
<name>A0AAW0V2H8_SCYPA</name>
<gene>
    <name evidence="2" type="ORF">O3P69_007230</name>
</gene>
<evidence type="ECO:0000313" key="3">
    <source>
        <dbReference type="Proteomes" id="UP001487740"/>
    </source>
</evidence>
<proteinExistence type="predicted"/>
<keyword evidence="3" id="KW-1185">Reference proteome</keyword>
<dbReference type="InterPro" id="IPR036397">
    <property type="entry name" value="RNaseH_sf"/>
</dbReference>
<feature type="region of interest" description="Disordered" evidence="1">
    <location>
        <begin position="181"/>
        <end position="245"/>
    </location>
</feature>